<dbReference type="InterPro" id="IPR049200">
    <property type="entry name" value="DUF6866_C"/>
</dbReference>
<reference evidence="3 4" key="1">
    <citation type="journal article" date="2014" name="PLoS ONE">
        <title>Physiological and genomic features of a novel sulfur-oxidizing gammaproteobacterium belonging to a previously uncultivated symbiotic lineage isolated from a hydrothermal vent.</title>
        <authorList>
            <person name="Nunoura T."/>
            <person name="Takaki Y."/>
            <person name="Kazama H."/>
            <person name="Kakuta J."/>
            <person name="Shimamura S."/>
            <person name="Makita H."/>
            <person name="Hirai M."/>
            <person name="Miyazaki M."/>
            <person name="Takai K."/>
        </authorList>
    </citation>
    <scope>NUCLEOTIDE SEQUENCE [LARGE SCALE GENOMIC DNA]</scope>
    <source>
        <strain evidence="3 4">Hiromi1</strain>
    </source>
</reference>
<evidence type="ECO:0000259" key="2">
    <source>
        <dbReference type="Pfam" id="PF21740"/>
    </source>
</evidence>
<keyword evidence="4" id="KW-1185">Reference proteome</keyword>
<sequence>MNHCPENIRQQVQHNCHIADARHAGDFTMCTYLLKMREFFRWEQGLGIQATLPREVLGDWLEAREALWEAVEQEDYACLRIDGDEYDAFDVPGINRALVPYGLVYSAGLSAGARANFFLGEMLDRENGDEGFVLHLSGKEYARCLSAPPAMTAGQDVFLRREALSRYLWEKYESWGWNRPDNALGRAFASYDFSNDAESALAQMADAELAAAREHELGEYEASQLLGAGWNEMLLDLALSPAELMARAVKDHLADALRTLPQLLAEANPASVHFYMGNLSGMRRHLFNDLFGAYEAWLEEGDPAPLRDLVSQSLDHWLSLAREMMAVHARLGVGSAETLRRLVLERCGAGEA</sequence>
<organism evidence="3 4">
    <name type="scientific">Thiolapillus brandeum</name>
    <dbReference type="NCBI Taxonomy" id="1076588"/>
    <lineage>
        <taxon>Bacteria</taxon>
        <taxon>Pseudomonadati</taxon>
        <taxon>Pseudomonadota</taxon>
        <taxon>Gammaproteobacteria</taxon>
        <taxon>Chromatiales</taxon>
        <taxon>Sedimenticolaceae</taxon>
        <taxon>Thiolapillus</taxon>
    </lineage>
</organism>
<accession>A0A7U6GKP6</accession>
<dbReference type="KEGG" id="tbn:TBH_C2471"/>
<dbReference type="EMBL" id="AP012273">
    <property type="protein sequence ID" value="BAO45380.1"/>
    <property type="molecule type" value="Genomic_DNA"/>
</dbReference>
<evidence type="ECO:0000313" key="3">
    <source>
        <dbReference type="EMBL" id="BAO45380.1"/>
    </source>
</evidence>
<feature type="domain" description="DUF6866" evidence="1">
    <location>
        <begin position="8"/>
        <end position="160"/>
    </location>
</feature>
<dbReference type="AlphaFoldDB" id="A0A7U6GKP6"/>
<protein>
    <submittedName>
        <fullName evidence="3">Uncharacterized protein</fullName>
    </submittedName>
</protein>
<dbReference type="InterPro" id="IPR049199">
    <property type="entry name" value="DUF6866_N"/>
</dbReference>
<evidence type="ECO:0000259" key="1">
    <source>
        <dbReference type="Pfam" id="PF21739"/>
    </source>
</evidence>
<feature type="domain" description="DUF6866" evidence="2">
    <location>
        <begin position="166"/>
        <end position="344"/>
    </location>
</feature>
<name>A0A7U6GKP6_9GAMM</name>
<dbReference type="RefSeq" id="WP_041068949.1">
    <property type="nucleotide sequence ID" value="NZ_AP012273.1"/>
</dbReference>
<gene>
    <name evidence="3" type="ORF">TBH_C2471</name>
</gene>
<dbReference type="NCBIfam" id="NF045620">
    <property type="entry name" value="Sfum_1244_fam"/>
    <property type="match status" value="1"/>
</dbReference>
<dbReference type="Proteomes" id="UP000031631">
    <property type="component" value="Chromosome"/>
</dbReference>
<proteinExistence type="predicted"/>
<dbReference type="InterPro" id="IPR054640">
    <property type="entry name" value="Sfum_1244-like"/>
</dbReference>
<dbReference type="Pfam" id="PF21740">
    <property type="entry name" value="DUF6866_C"/>
    <property type="match status" value="1"/>
</dbReference>
<dbReference type="Pfam" id="PF21739">
    <property type="entry name" value="DUF6866_N"/>
    <property type="match status" value="1"/>
</dbReference>
<evidence type="ECO:0000313" key="4">
    <source>
        <dbReference type="Proteomes" id="UP000031631"/>
    </source>
</evidence>